<evidence type="ECO:0000256" key="3">
    <source>
        <dbReference type="ARBA" id="ARBA00007898"/>
    </source>
</evidence>
<evidence type="ECO:0000256" key="6">
    <source>
        <dbReference type="ARBA" id="ARBA00022729"/>
    </source>
</evidence>
<dbReference type="InterPro" id="IPR005311">
    <property type="entry name" value="PBP_dimer"/>
</dbReference>
<dbReference type="PANTHER" id="PTHR30627:SF6">
    <property type="entry name" value="BETA-LACTAMASE YBXI-RELATED"/>
    <property type="match status" value="1"/>
</dbReference>
<protein>
    <recommendedName>
        <fullName evidence="4">beta-lactamase</fullName>
        <ecNumber evidence="4">3.5.2.6</ecNumber>
    </recommendedName>
</protein>
<dbReference type="Gene3D" id="3.90.1310.10">
    <property type="entry name" value="Penicillin-binding protein 2a (Domain 2)"/>
    <property type="match status" value="1"/>
</dbReference>
<keyword evidence="8" id="KW-0472">Membrane</keyword>
<evidence type="ECO:0000256" key="7">
    <source>
        <dbReference type="ARBA" id="ARBA00022801"/>
    </source>
</evidence>
<evidence type="ECO:0000256" key="4">
    <source>
        <dbReference type="ARBA" id="ARBA00012865"/>
    </source>
</evidence>
<name>A0ABP9V5G7_9BACT</name>
<organism evidence="14 15">
    <name type="scientific">Rubritalea halochordaticola</name>
    <dbReference type="NCBI Taxonomy" id="714537"/>
    <lineage>
        <taxon>Bacteria</taxon>
        <taxon>Pseudomonadati</taxon>
        <taxon>Verrucomicrobiota</taxon>
        <taxon>Verrucomicrobiia</taxon>
        <taxon>Verrucomicrobiales</taxon>
        <taxon>Rubritaleaceae</taxon>
        <taxon>Rubritalea</taxon>
    </lineage>
</organism>
<keyword evidence="5" id="KW-0645">Protease</keyword>
<evidence type="ECO:0000256" key="9">
    <source>
        <dbReference type="ARBA" id="ARBA00023251"/>
    </source>
</evidence>
<keyword evidence="9" id="KW-0046">Antibiotic resistance</keyword>
<evidence type="ECO:0000313" key="15">
    <source>
        <dbReference type="Proteomes" id="UP001424741"/>
    </source>
</evidence>
<keyword evidence="15" id="KW-1185">Reference proteome</keyword>
<dbReference type="InterPro" id="IPR001460">
    <property type="entry name" value="PCN-bd_Tpept"/>
</dbReference>
<feature type="signal peptide" evidence="11">
    <location>
        <begin position="1"/>
        <end position="17"/>
    </location>
</feature>
<proteinExistence type="inferred from homology"/>
<dbReference type="RefSeq" id="WP_346189675.1">
    <property type="nucleotide sequence ID" value="NZ_BAABRL010000012.1"/>
</dbReference>
<feature type="compositionally biased region" description="Low complexity" evidence="10">
    <location>
        <begin position="701"/>
        <end position="720"/>
    </location>
</feature>
<accession>A0ABP9V5G7</accession>
<gene>
    <name evidence="14" type="primary">mrdA_2</name>
    <name evidence="14" type="ORF">Rhal01_03314</name>
</gene>
<feature type="chain" id="PRO_5047403102" description="beta-lactamase" evidence="11">
    <location>
        <begin position="18"/>
        <end position="740"/>
    </location>
</feature>
<evidence type="ECO:0000256" key="1">
    <source>
        <dbReference type="ARBA" id="ARBA00001526"/>
    </source>
</evidence>
<dbReference type="Gene3D" id="3.40.710.10">
    <property type="entry name" value="DD-peptidase/beta-lactamase superfamily"/>
    <property type="match status" value="1"/>
</dbReference>
<dbReference type="Proteomes" id="UP001424741">
    <property type="component" value="Unassembled WGS sequence"/>
</dbReference>
<dbReference type="Pfam" id="PF00905">
    <property type="entry name" value="Transpeptidase"/>
    <property type="match status" value="1"/>
</dbReference>
<evidence type="ECO:0000256" key="10">
    <source>
        <dbReference type="SAM" id="MobiDB-lite"/>
    </source>
</evidence>
<feature type="region of interest" description="Disordered" evidence="10">
    <location>
        <begin position="27"/>
        <end position="48"/>
    </location>
</feature>
<feature type="region of interest" description="Disordered" evidence="10">
    <location>
        <begin position="645"/>
        <end position="740"/>
    </location>
</feature>
<dbReference type="Pfam" id="PF03717">
    <property type="entry name" value="PBP_dimer"/>
    <property type="match status" value="1"/>
</dbReference>
<dbReference type="EC" id="3.5.2.6" evidence="4"/>
<dbReference type="PANTHER" id="PTHR30627">
    <property type="entry name" value="PEPTIDOGLYCAN D,D-TRANSPEPTIDASE"/>
    <property type="match status" value="1"/>
</dbReference>
<dbReference type="InterPro" id="IPR012338">
    <property type="entry name" value="Beta-lactam/transpept-like"/>
</dbReference>
<dbReference type="SUPFAM" id="SSF56519">
    <property type="entry name" value="Penicillin binding protein dimerisation domain"/>
    <property type="match status" value="1"/>
</dbReference>
<sequence>MSVLTCSLLAVGMAGYAQQTALVAANTPMPPEDKAPEVAAPTKRSADQADVFTRPDARTMTLSIPALRGQIVDRYGNPLAQNKVVWYPALQYQQFENADREFVVRWGRERINKANQIFGINWKVSDDELWEHYRHRRWLAMPYTHVVTAEQKKLFEPKLIDGLILHPLYQRYYPQGETAAHIIGYVGSKGKLEKGPINYGDPIFEYTEGRSGLELLFDEQLTGTPGLRQLQYDSNGTEVLRELKRAPKQGNTVVTTLDLAWQKRAEEVLDKHARKGALVILDIRSGEVVAMASKPSYDLNTFVPFISQKEYDALREDPDAPLFGRAFQAAYPPASTFKPIVAMAALHHDVLDGSTMINCPAYIELGRHKMWNWSKKPEGQMNIVRGMMRSNNPFFIQIGIATRPGNLTSMARRLGYGSKSGLPLVGEEKGQLLTNDYTLKHYKRRVTDGDTANMSIGQGAILATPLQVAQGMAAIANGTSLPQLQLVRQIQDAKGRVETANKPHERNPLGVQPYKVSLVQEGMMAVVNSPEGTGKAAWLDYTVVCGKTGTAQWGPESKEQKLGWFAGFFPLEKPKYAFAMVYEGMPGEKVSGGSKAAPMVKAFFKPIKDDVVFRINPPARAMVVTEEEIIPPQAQVVEGDGIIEDGPAKAIPVDEDNLDLPPPPKAVPVEEDDVPSLQELPPGGLPDTPPNARRDGIVPSQPLQPLNPQDPLQDPNAQQGQNGGQQGQQSGPPKAVPVEE</sequence>
<comment type="caution">
    <text evidence="14">The sequence shown here is derived from an EMBL/GenBank/DDBJ whole genome shotgun (WGS) entry which is preliminary data.</text>
</comment>
<feature type="domain" description="Penicillin-binding protein transpeptidase" evidence="12">
    <location>
        <begin position="276"/>
        <end position="604"/>
    </location>
</feature>
<comment type="subcellular location">
    <subcellularLocation>
        <location evidence="2">Membrane</location>
    </subcellularLocation>
</comment>
<evidence type="ECO:0000256" key="11">
    <source>
        <dbReference type="SAM" id="SignalP"/>
    </source>
</evidence>
<evidence type="ECO:0000256" key="8">
    <source>
        <dbReference type="ARBA" id="ARBA00023136"/>
    </source>
</evidence>
<evidence type="ECO:0000259" key="13">
    <source>
        <dbReference type="Pfam" id="PF03717"/>
    </source>
</evidence>
<evidence type="ECO:0000259" key="12">
    <source>
        <dbReference type="Pfam" id="PF00905"/>
    </source>
</evidence>
<dbReference type="SUPFAM" id="SSF56601">
    <property type="entry name" value="beta-lactamase/transpeptidase-like"/>
    <property type="match status" value="1"/>
</dbReference>
<comment type="catalytic activity">
    <reaction evidence="1">
        <text>a beta-lactam + H2O = a substituted beta-amino acid</text>
        <dbReference type="Rhea" id="RHEA:20401"/>
        <dbReference type="ChEBI" id="CHEBI:15377"/>
        <dbReference type="ChEBI" id="CHEBI:35627"/>
        <dbReference type="ChEBI" id="CHEBI:140347"/>
        <dbReference type="EC" id="3.5.2.6"/>
    </reaction>
</comment>
<feature type="domain" description="Penicillin-binding protein dimerisation" evidence="13">
    <location>
        <begin position="64"/>
        <end position="239"/>
    </location>
</feature>
<dbReference type="InterPro" id="IPR050515">
    <property type="entry name" value="Beta-lactam/transpept"/>
</dbReference>
<dbReference type="InterPro" id="IPR036138">
    <property type="entry name" value="PBP_dimer_sf"/>
</dbReference>
<keyword evidence="7" id="KW-0378">Hydrolase</keyword>
<evidence type="ECO:0000256" key="5">
    <source>
        <dbReference type="ARBA" id="ARBA00022645"/>
    </source>
</evidence>
<reference evidence="14 15" key="1">
    <citation type="submission" date="2024-02" db="EMBL/GenBank/DDBJ databases">
        <title>Rubritalea halochordaticola NBRC 107102.</title>
        <authorList>
            <person name="Ichikawa N."/>
            <person name="Katano-Makiyama Y."/>
            <person name="Hidaka K."/>
        </authorList>
    </citation>
    <scope>NUCLEOTIDE SEQUENCE [LARGE SCALE GENOMIC DNA]</scope>
    <source>
        <strain evidence="14 15">NBRC 107102</strain>
    </source>
</reference>
<keyword evidence="5" id="KW-0121">Carboxypeptidase</keyword>
<dbReference type="EMBL" id="BAABRL010000012">
    <property type="protein sequence ID" value="GAA5497124.1"/>
    <property type="molecule type" value="Genomic_DNA"/>
</dbReference>
<keyword evidence="6 11" id="KW-0732">Signal</keyword>
<evidence type="ECO:0000313" key="14">
    <source>
        <dbReference type="EMBL" id="GAA5497124.1"/>
    </source>
</evidence>
<evidence type="ECO:0000256" key="2">
    <source>
        <dbReference type="ARBA" id="ARBA00004370"/>
    </source>
</evidence>
<comment type="similarity">
    <text evidence="3">Belongs to the class-D beta-lactamase family.</text>
</comment>